<dbReference type="HOGENOM" id="CLU_027444_2_0_1"/>
<dbReference type="EMBL" id="CM001220">
    <property type="protein sequence ID" value="AES91174.2"/>
    <property type="molecule type" value="Genomic_DNA"/>
</dbReference>
<dbReference type="EnsemblPlants" id="AES91174">
    <property type="protein sequence ID" value="AES91174"/>
    <property type="gene ID" value="MTR_4g107030"/>
</dbReference>
<dbReference type="GO" id="GO:0043023">
    <property type="term" value="F:ribosomal large subunit binding"/>
    <property type="evidence" value="ECO:0000318"/>
    <property type="project" value="GO_Central"/>
</dbReference>
<keyword evidence="13" id="KW-1185">Reference proteome</keyword>
<evidence type="ECO:0000256" key="4">
    <source>
        <dbReference type="ARBA" id="ARBA00022490"/>
    </source>
</evidence>
<dbReference type="PANTHER" id="PTHR12746:SF2">
    <property type="entry name" value="60S RIBOSOMAL EXPORT PROTEIN NMD3"/>
    <property type="match status" value="1"/>
</dbReference>
<protein>
    <recommendedName>
        <fullName evidence="2 7">60S ribosomal export protein NMD3</fullName>
    </recommendedName>
</protein>
<keyword evidence="3 7" id="KW-0813">Transport</keyword>
<evidence type="ECO:0000256" key="6">
    <source>
        <dbReference type="ARBA" id="ARBA00023242"/>
    </source>
</evidence>
<comment type="subcellular location">
    <subcellularLocation>
        <location evidence="7">Cytoplasm</location>
    </subcellularLocation>
    <subcellularLocation>
        <location evidence="7">Nucleus</location>
    </subcellularLocation>
</comment>
<dbReference type="Proteomes" id="UP000002051">
    <property type="component" value="Chromosome 4"/>
</dbReference>
<evidence type="ECO:0000256" key="1">
    <source>
        <dbReference type="ARBA" id="ARBA00009794"/>
    </source>
</evidence>
<dbReference type="Pfam" id="PF04981">
    <property type="entry name" value="NMD3"/>
    <property type="match status" value="1"/>
</dbReference>
<evidence type="ECO:0000256" key="7">
    <source>
        <dbReference type="RuleBase" id="RU364108"/>
    </source>
</evidence>
<evidence type="ECO:0000256" key="5">
    <source>
        <dbReference type="ARBA" id="ARBA00022927"/>
    </source>
</evidence>
<reference evidence="12" key="3">
    <citation type="submission" date="2015-04" db="UniProtKB">
        <authorList>
            <consortium name="EnsemblPlants"/>
        </authorList>
    </citation>
    <scope>IDENTIFICATION</scope>
    <source>
        <strain evidence="12">cv. Jemalong A17</strain>
    </source>
</reference>
<evidence type="ECO:0000313" key="12">
    <source>
        <dbReference type="EnsemblPlants" id="AES91174"/>
    </source>
</evidence>
<dbReference type="GO" id="GO:0000055">
    <property type="term" value="P:ribosomal large subunit export from nucleus"/>
    <property type="evidence" value="ECO:0000318"/>
    <property type="project" value="GO_Central"/>
</dbReference>
<dbReference type="PANTHER" id="PTHR12746">
    <property type="entry name" value="NONSENSE-MEDIATED MRNA DECAY PROTEIN 3"/>
    <property type="match status" value="1"/>
</dbReference>
<dbReference type="Pfam" id="PF21192">
    <property type="entry name" value="OB_NMD3"/>
    <property type="match status" value="1"/>
</dbReference>
<feature type="domain" description="60S ribosomal export protein NMD3 SH3" evidence="10">
    <location>
        <begin position="239"/>
        <end position="281"/>
    </location>
</feature>
<keyword evidence="4 7" id="KW-0963">Cytoplasm</keyword>
<evidence type="ECO:0000259" key="8">
    <source>
        <dbReference type="Pfam" id="PF04981"/>
    </source>
</evidence>
<evidence type="ECO:0000259" key="10">
    <source>
        <dbReference type="Pfam" id="PF21193"/>
    </source>
</evidence>
<organism evidence="11 13">
    <name type="scientific">Medicago truncatula</name>
    <name type="common">Barrel medic</name>
    <name type="synonym">Medicago tribuloides</name>
    <dbReference type="NCBI Taxonomy" id="3880"/>
    <lineage>
        <taxon>Eukaryota</taxon>
        <taxon>Viridiplantae</taxon>
        <taxon>Streptophyta</taxon>
        <taxon>Embryophyta</taxon>
        <taxon>Tracheophyta</taxon>
        <taxon>Spermatophyta</taxon>
        <taxon>Magnoliopsida</taxon>
        <taxon>eudicotyledons</taxon>
        <taxon>Gunneridae</taxon>
        <taxon>Pentapetalae</taxon>
        <taxon>rosids</taxon>
        <taxon>fabids</taxon>
        <taxon>Fabales</taxon>
        <taxon>Fabaceae</taxon>
        <taxon>Papilionoideae</taxon>
        <taxon>50 kb inversion clade</taxon>
        <taxon>NPAAA clade</taxon>
        <taxon>Hologalegina</taxon>
        <taxon>IRL clade</taxon>
        <taxon>Trifolieae</taxon>
        <taxon>Medicago</taxon>
    </lineage>
</organism>
<proteinExistence type="inferred from homology"/>
<feature type="domain" description="60S ribosomal export protein NMD3 OB-fold" evidence="9">
    <location>
        <begin position="336"/>
        <end position="371"/>
    </location>
</feature>
<dbReference type="GO" id="GO:0005737">
    <property type="term" value="C:cytoplasm"/>
    <property type="evidence" value="ECO:0000318"/>
    <property type="project" value="GO_Central"/>
</dbReference>
<gene>
    <name evidence="11" type="ordered locus">MTR_4g107030</name>
</gene>
<dbReference type="PaxDb" id="3880-AES91174"/>
<dbReference type="InterPro" id="IPR048898">
    <property type="entry name" value="OB_NMD3"/>
</dbReference>
<reference evidence="11 13" key="2">
    <citation type="journal article" date="2014" name="BMC Genomics">
        <title>An improved genome release (version Mt4.0) for the model legume Medicago truncatula.</title>
        <authorList>
            <person name="Tang H."/>
            <person name="Krishnakumar V."/>
            <person name="Bidwell S."/>
            <person name="Rosen B."/>
            <person name="Chan A."/>
            <person name="Zhou S."/>
            <person name="Gentzbittel L."/>
            <person name="Childs K.L."/>
            <person name="Yandell M."/>
            <person name="Gundlach H."/>
            <person name="Mayer K.F."/>
            <person name="Schwartz D.C."/>
            <person name="Town C.D."/>
        </authorList>
    </citation>
    <scope>GENOME REANNOTATION</scope>
    <source>
        <strain evidence="12 13">cv. Jemalong A17</strain>
    </source>
</reference>
<dbReference type="eggNOG" id="KOG2613">
    <property type="taxonomic scope" value="Eukaryota"/>
</dbReference>
<comment type="similarity">
    <text evidence="1 7">Belongs to the NMD3 family.</text>
</comment>
<dbReference type="Pfam" id="PF21193">
    <property type="entry name" value="NMD_SH3"/>
    <property type="match status" value="1"/>
</dbReference>
<dbReference type="InterPro" id="IPR048899">
    <property type="entry name" value="NMD_SH3"/>
</dbReference>
<dbReference type="InterPro" id="IPR039768">
    <property type="entry name" value="Nmd3"/>
</dbReference>
<dbReference type="InterPro" id="IPR007064">
    <property type="entry name" value="Nmd3_N"/>
</dbReference>
<accession>G7JPU5</accession>
<dbReference type="GO" id="GO:0015031">
    <property type="term" value="P:protein transport"/>
    <property type="evidence" value="ECO:0007669"/>
    <property type="project" value="UniProtKB-KW"/>
</dbReference>
<keyword evidence="5 7" id="KW-0653">Protein transport</keyword>
<sequence>MSGLSGMAQEAGMFTVYQTIGNVLCCKCGISMQPNTTNMCLKCLCSEVDITEGLLKLHVIVHCPECQSYLQPPRTWVKLQLETKELLAFCLKRLQKNMNVNKVKLVNAEFIWTEPHSKRVKVKVSVQKEVYNGAILQQSYLVEYVQQDHMQHVSHRRTFFYLEQLILKHGAAARAVRIKQMDHGIDFYFSKRSHGNNFLEFIGKVAPIRSRNDKQLVSHDSKSNDYNYKYTFSVEISPICREDLICLPPKAYIALGNIGPIVICTKVTNSIALLDPLTLKYSFLDADQYWRASFKSLLTSKELVEYIVLDLEVVSSKIGPSEITMGGTKYVLADAQPGDHALGYDLYRANSNDTEYENYKGHIPEVILIKKSYKEKRCGKPRSWKSLPMEVDDKVGVDYNLERDLFLKDPELEELMAGFESLDLFEDEDEEDNMEE</sequence>
<evidence type="ECO:0000313" key="13">
    <source>
        <dbReference type="Proteomes" id="UP000002051"/>
    </source>
</evidence>
<reference evidence="11 13" key="1">
    <citation type="journal article" date="2011" name="Nature">
        <title>The Medicago genome provides insight into the evolution of rhizobial symbioses.</title>
        <authorList>
            <person name="Young N.D."/>
            <person name="Debelle F."/>
            <person name="Oldroyd G.E."/>
            <person name="Geurts R."/>
            <person name="Cannon S.B."/>
            <person name="Udvardi M.K."/>
            <person name="Benedito V.A."/>
            <person name="Mayer K.F."/>
            <person name="Gouzy J."/>
            <person name="Schoof H."/>
            <person name="Van de Peer Y."/>
            <person name="Proost S."/>
            <person name="Cook D.R."/>
            <person name="Meyers B.C."/>
            <person name="Spannagl M."/>
            <person name="Cheung F."/>
            <person name="De Mita S."/>
            <person name="Krishnakumar V."/>
            <person name="Gundlach H."/>
            <person name="Zhou S."/>
            <person name="Mudge J."/>
            <person name="Bharti A.K."/>
            <person name="Murray J.D."/>
            <person name="Naoumkina M.A."/>
            <person name="Rosen B."/>
            <person name="Silverstein K.A."/>
            <person name="Tang H."/>
            <person name="Rombauts S."/>
            <person name="Zhao P.X."/>
            <person name="Zhou P."/>
            <person name="Barbe V."/>
            <person name="Bardou P."/>
            <person name="Bechner M."/>
            <person name="Bellec A."/>
            <person name="Berger A."/>
            <person name="Berges H."/>
            <person name="Bidwell S."/>
            <person name="Bisseling T."/>
            <person name="Choisne N."/>
            <person name="Couloux A."/>
            <person name="Denny R."/>
            <person name="Deshpande S."/>
            <person name="Dai X."/>
            <person name="Doyle J.J."/>
            <person name="Dudez A.M."/>
            <person name="Farmer A.D."/>
            <person name="Fouteau S."/>
            <person name="Franken C."/>
            <person name="Gibelin C."/>
            <person name="Gish J."/>
            <person name="Goldstein S."/>
            <person name="Gonzalez A.J."/>
            <person name="Green P.J."/>
            <person name="Hallab A."/>
            <person name="Hartog M."/>
            <person name="Hua A."/>
            <person name="Humphray S.J."/>
            <person name="Jeong D.H."/>
            <person name="Jing Y."/>
            <person name="Jocker A."/>
            <person name="Kenton S.M."/>
            <person name="Kim D.J."/>
            <person name="Klee K."/>
            <person name="Lai H."/>
            <person name="Lang C."/>
            <person name="Lin S."/>
            <person name="Macmil S.L."/>
            <person name="Magdelenat G."/>
            <person name="Matthews L."/>
            <person name="McCorrison J."/>
            <person name="Monaghan E.L."/>
            <person name="Mun J.H."/>
            <person name="Najar F.Z."/>
            <person name="Nicholson C."/>
            <person name="Noirot C."/>
            <person name="O'Bleness M."/>
            <person name="Paule C.R."/>
            <person name="Poulain J."/>
            <person name="Prion F."/>
            <person name="Qin B."/>
            <person name="Qu C."/>
            <person name="Retzel E.F."/>
            <person name="Riddle C."/>
            <person name="Sallet E."/>
            <person name="Samain S."/>
            <person name="Samson N."/>
            <person name="Sanders I."/>
            <person name="Saurat O."/>
            <person name="Scarpelli C."/>
            <person name="Schiex T."/>
            <person name="Segurens B."/>
            <person name="Severin A.J."/>
            <person name="Sherrier D.J."/>
            <person name="Shi R."/>
            <person name="Sims S."/>
            <person name="Singer S.R."/>
            <person name="Sinharoy S."/>
            <person name="Sterck L."/>
            <person name="Viollet A."/>
            <person name="Wang B.B."/>
            <person name="Wang K."/>
            <person name="Wang M."/>
            <person name="Wang X."/>
            <person name="Warfsmann J."/>
            <person name="Weissenbach J."/>
            <person name="White D.D."/>
            <person name="White J.D."/>
            <person name="Wiley G.B."/>
            <person name="Wincker P."/>
            <person name="Xing Y."/>
            <person name="Yang L."/>
            <person name="Yao Z."/>
            <person name="Ying F."/>
            <person name="Zhai J."/>
            <person name="Zhou L."/>
            <person name="Zuber A."/>
            <person name="Denarie J."/>
            <person name="Dixon R.A."/>
            <person name="May G.D."/>
            <person name="Schwartz D.C."/>
            <person name="Rogers J."/>
            <person name="Quetier F."/>
            <person name="Town C.D."/>
            <person name="Roe B.A."/>
        </authorList>
    </citation>
    <scope>NUCLEOTIDE SEQUENCE [LARGE SCALE GENOMIC DNA]</scope>
    <source>
        <strain evidence="11">A17</strain>
        <strain evidence="12 13">cv. Jemalong A17</strain>
    </source>
</reference>
<evidence type="ECO:0000256" key="3">
    <source>
        <dbReference type="ARBA" id="ARBA00022448"/>
    </source>
</evidence>
<name>G7JPU5_MEDTR</name>
<comment type="function">
    <text evidence="7">Acts as an adapter for the XPO1/CRM1-mediated export of the 60S ribosomal subunit.</text>
</comment>
<keyword evidence="6 7" id="KW-0539">Nucleus</keyword>
<dbReference type="AlphaFoldDB" id="G7JPU5"/>
<evidence type="ECO:0000313" key="11">
    <source>
        <dbReference type="EMBL" id="AES91174.2"/>
    </source>
</evidence>
<accession>A0A0C3X4K2</accession>
<evidence type="ECO:0000259" key="9">
    <source>
        <dbReference type="Pfam" id="PF21192"/>
    </source>
</evidence>
<evidence type="ECO:0000256" key="2">
    <source>
        <dbReference type="ARBA" id="ARBA00017035"/>
    </source>
</evidence>
<dbReference type="GO" id="GO:0005634">
    <property type="term" value="C:nucleus"/>
    <property type="evidence" value="ECO:0000318"/>
    <property type="project" value="GO_Central"/>
</dbReference>
<feature type="domain" description="Nmd3 N-terminal" evidence="8">
    <location>
        <begin position="25"/>
        <end position="148"/>
    </location>
</feature>
<dbReference type="STRING" id="3880.G7JPU5"/>